<sequence>MKKILVLMLAGSALFSCQTSKVQIAVSNDLPQSRNREIVEVPMKKIPKTLRNPEEIVLTDAQGKALSFQKTYDNKLIFLANVPGYGVSKYTLAKGTPEKFPNMAQGRQYPERLDDMAWENDLMGFRAYGPALQKTGEKSFGYDLFIKRGTEFPVLDTLYAKELDHVTRQRSRDLKKTNPEESLRLWRSISYHYDRGHGLDCYSVGPTLGAGVTALMVGDSIVYPYCYKEYEILDNGPLRFTVKLTFNPENYEGQEVVEQRLISLDVGSNLNKSEILYKGLKKEAPIATGFVMHDSPQRIYANKGMRILSYTDPTNTADKSNGEIFLGAVFPKKVKVFKKIYFSASKAKKIKAYGHVVAENEYKPNKVFTYYFGAGWTKANMPNQQAWIDYLKGFEQRIDSPLKVSVQR</sequence>
<dbReference type="STRING" id="867902.Ornrh_0809"/>
<dbReference type="GO" id="GO:0030246">
    <property type="term" value="F:carbohydrate binding"/>
    <property type="evidence" value="ECO:0007669"/>
    <property type="project" value="InterPro"/>
</dbReference>
<dbReference type="HOGENOM" id="CLU_696291_0_0_10"/>
<dbReference type="GO" id="GO:0003824">
    <property type="term" value="F:catalytic activity"/>
    <property type="evidence" value="ECO:0007669"/>
    <property type="project" value="InterPro"/>
</dbReference>
<organism evidence="1 2">
    <name type="scientific">Ornithobacterium rhinotracheale (strain ATCC 51463 / DSM 15997 / CCUG 23171 / CIP 104009 / LMG 9086)</name>
    <dbReference type="NCBI Taxonomy" id="867902"/>
    <lineage>
        <taxon>Bacteria</taxon>
        <taxon>Pseudomonadati</taxon>
        <taxon>Bacteroidota</taxon>
        <taxon>Flavobacteriia</taxon>
        <taxon>Flavobacteriales</taxon>
        <taxon>Weeksellaceae</taxon>
        <taxon>Ornithobacterium</taxon>
    </lineage>
</organism>
<dbReference type="KEGG" id="orh:Ornrh_0809"/>
<evidence type="ECO:0000313" key="1">
    <source>
        <dbReference type="EMBL" id="AFL97005.1"/>
    </source>
</evidence>
<dbReference type="GeneID" id="71569101"/>
<dbReference type="GeneID" id="97257518"/>
<dbReference type="PATRIC" id="fig|867902.3.peg.791"/>
<accession>I3ZZ71</accession>
<dbReference type="InterPro" id="IPR032342">
    <property type="entry name" value="DUF4861"/>
</dbReference>
<gene>
    <name evidence="1" type="ordered locus">Ornrh_0809</name>
</gene>
<reference evidence="1 2" key="1">
    <citation type="submission" date="2012-06" db="EMBL/GenBank/DDBJ databases">
        <title>The complete genome of Ornithobacterium rhinotracheale DSM 15997.</title>
        <authorList>
            <consortium name="US DOE Joint Genome Institute (JGI-PGF)"/>
            <person name="Lucas S."/>
            <person name="Copeland A."/>
            <person name="Lapidus A."/>
            <person name="Goodwin L."/>
            <person name="Pitluck S."/>
            <person name="Peters L."/>
            <person name="Mikhailova N."/>
            <person name="Teshima H."/>
            <person name="Kyrpides N."/>
            <person name="Mavromatis K."/>
            <person name="Pagani I."/>
            <person name="Ivanova N."/>
            <person name="Ovchinnikova G."/>
            <person name="Zeytun A."/>
            <person name="Detter J.C."/>
            <person name="Han C."/>
            <person name="Land M."/>
            <person name="Hauser L."/>
            <person name="Markowitz V."/>
            <person name="Cheng J.-F."/>
            <person name="Hugenholtz P."/>
            <person name="Woyke T."/>
            <person name="Wu D."/>
            <person name="Lang E."/>
            <person name="Kopitz M."/>
            <person name="Brambilla E."/>
            <person name="Klenk H.-P."/>
            <person name="Eisen J.A."/>
        </authorList>
    </citation>
    <scope>NUCLEOTIDE SEQUENCE [LARGE SCALE GENOMIC DNA]</scope>
    <source>
        <strain evidence="2">ATCC 51463 / DSM 15997 / CCUG 23171 / LMG 9086</strain>
    </source>
</reference>
<evidence type="ECO:0008006" key="3">
    <source>
        <dbReference type="Google" id="ProtNLM"/>
    </source>
</evidence>
<dbReference type="Proteomes" id="UP000006051">
    <property type="component" value="Chromosome"/>
</dbReference>
<name>I3ZZ71_ORNRL</name>
<dbReference type="eggNOG" id="COG4677">
    <property type="taxonomic scope" value="Bacteria"/>
</dbReference>
<dbReference type="PROSITE" id="PS51257">
    <property type="entry name" value="PROKAR_LIPOPROTEIN"/>
    <property type="match status" value="1"/>
</dbReference>
<dbReference type="InterPro" id="IPR011013">
    <property type="entry name" value="Gal_mutarotase_sf_dom"/>
</dbReference>
<dbReference type="GO" id="GO:0005975">
    <property type="term" value="P:carbohydrate metabolic process"/>
    <property type="evidence" value="ECO:0007669"/>
    <property type="project" value="InterPro"/>
</dbReference>
<dbReference type="SUPFAM" id="SSF74650">
    <property type="entry name" value="Galactose mutarotase-like"/>
    <property type="match status" value="1"/>
</dbReference>
<dbReference type="RefSeq" id="WP_014790606.1">
    <property type="nucleotide sequence ID" value="NC_018016.1"/>
</dbReference>
<dbReference type="EMBL" id="CP003283">
    <property type="protein sequence ID" value="AFL97005.1"/>
    <property type="molecule type" value="Genomic_DNA"/>
</dbReference>
<dbReference type="Pfam" id="PF16153">
    <property type="entry name" value="DUF4861"/>
    <property type="match status" value="1"/>
</dbReference>
<protein>
    <recommendedName>
        <fullName evidence="3">DUF4861 domain-containing protein</fullName>
    </recommendedName>
</protein>
<proteinExistence type="predicted"/>
<keyword evidence="2" id="KW-1185">Reference proteome</keyword>
<dbReference type="AlphaFoldDB" id="I3ZZ71"/>
<evidence type="ECO:0000313" key="2">
    <source>
        <dbReference type="Proteomes" id="UP000006051"/>
    </source>
</evidence>